<sequence length="91" mass="9956">MNNDSPFIATVALEYPAPPAVQTILDSLGQVERGALAKRLNYLAKGHGDNSADFDWGVCVGYADMLFLTGRIDSYKQEALAKHAKELRSSR</sequence>
<accession>A0A5C5PR62</accession>
<name>A0A5C5PR62_9PSED</name>
<dbReference type="Proteomes" id="UP000317901">
    <property type="component" value="Unassembled WGS sequence"/>
</dbReference>
<organism evidence="1 2">
    <name type="scientific">Pseudomonas saxonica</name>
    <dbReference type="NCBI Taxonomy" id="2600598"/>
    <lineage>
        <taxon>Bacteria</taxon>
        <taxon>Pseudomonadati</taxon>
        <taxon>Pseudomonadota</taxon>
        <taxon>Gammaproteobacteria</taxon>
        <taxon>Pseudomonadales</taxon>
        <taxon>Pseudomonadaceae</taxon>
        <taxon>Pseudomonas</taxon>
    </lineage>
</organism>
<protein>
    <submittedName>
        <fullName evidence="1">Uncharacterized protein</fullName>
    </submittedName>
</protein>
<evidence type="ECO:0000313" key="1">
    <source>
        <dbReference type="EMBL" id="TWR78416.1"/>
    </source>
</evidence>
<dbReference type="EMBL" id="VFIP01000088">
    <property type="protein sequence ID" value="TWR78416.1"/>
    <property type="molecule type" value="Genomic_DNA"/>
</dbReference>
<proteinExistence type="predicted"/>
<gene>
    <name evidence="1" type="ORF">FJD37_23465</name>
</gene>
<dbReference type="RefSeq" id="WP_146427746.1">
    <property type="nucleotide sequence ID" value="NZ_CP142033.1"/>
</dbReference>
<dbReference type="OrthoDB" id="9942089at2"/>
<dbReference type="AlphaFoldDB" id="A0A5C5PR62"/>
<comment type="caution">
    <text evidence="1">The sequence shown here is derived from an EMBL/GenBank/DDBJ whole genome shotgun (WGS) entry which is preliminary data.</text>
</comment>
<reference evidence="1 2" key="1">
    <citation type="submission" date="2019-06" db="EMBL/GenBank/DDBJ databases">
        <title>Pseudomonas bimorpha sp. nov. isolated from bovine raw milk and skim milk concentrate.</title>
        <authorList>
            <person name="Hofmann K."/>
            <person name="Huptas C."/>
            <person name="Doll E."/>
            <person name="Scherer S."/>
            <person name="Wenning M."/>
        </authorList>
    </citation>
    <scope>NUCLEOTIDE SEQUENCE [LARGE SCALE GENOMIC DNA]</scope>
    <source>
        <strain evidence="1 2">DSM 108990</strain>
    </source>
</reference>
<evidence type="ECO:0000313" key="2">
    <source>
        <dbReference type="Proteomes" id="UP000317901"/>
    </source>
</evidence>